<dbReference type="InterPro" id="IPR050186">
    <property type="entry name" value="TPT_transporter"/>
</dbReference>
<evidence type="ECO:0000256" key="1">
    <source>
        <dbReference type="ARBA" id="ARBA00004141"/>
    </source>
</evidence>
<keyword evidence="3 5" id="KW-1133">Transmembrane helix</keyword>
<keyword evidence="7" id="KW-1185">Reference proteome</keyword>
<evidence type="ECO:0000256" key="4">
    <source>
        <dbReference type="ARBA" id="ARBA00023136"/>
    </source>
</evidence>
<comment type="subcellular location">
    <subcellularLocation>
        <location evidence="1">Membrane</location>
        <topology evidence="1">Multi-pass membrane protein</topology>
    </subcellularLocation>
</comment>
<evidence type="ECO:0000256" key="3">
    <source>
        <dbReference type="ARBA" id="ARBA00022989"/>
    </source>
</evidence>
<dbReference type="Proteomes" id="UP000751190">
    <property type="component" value="Unassembled WGS sequence"/>
</dbReference>
<dbReference type="PANTHER" id="PTHR11132">
    <property type="entry name" value="SOLUTE CARRIER FAMILY 35"/>
    <property type="match status" value="1"/>
</dbReference>
<dbReference type="EMBL" id="JAGTXO010000040">
    <property type="protein sequence ID" value="KAG8459528.1"/>
    <property type="molecule type" value="Genomic_DNA"/>
</dbReference>
<gene>
    <name evidence="6" type="ORF">KFE25_012863</name>
</gene>
<evidence type="ECO:0000313" key="6">
    <source>
        <dbReference type="EMBL" id="KAG8459528.1"/>
    </source>
</evidence>
<dbReference type="GO" id="GO:0016020">
    <property type="term" value="C:membrane"/>
    <property type="evidence" value="ECO:0007669"/>
    <property type="project" value="UniProtKB-SubCell"/>
</dbReference>
<evidence type="ECO:0008006" key="8">
    <source>
        <dbReference type="Google" id="ProtNLM"/>
    </source>
</evidence>
<evidence type="ECO:0000313" key="7">
    <source>
        <dbReference type="Proteomes" id="UP000751190"/>
    </source>
</evidence>
<feature type="transmembrane region" description="Helical" evidence="5">
    <location>
        <begin position="19"/>
        <end position="37"/>
    </location>
</feature>
<keyword evidence="4 5" id="KW-0472">Membrane</keyword>
<protein>
    <recommendedName>
        <fullName evidence="8">Sugar phosphate transporter domain-containing protein</fullName>
    </recommendedName>
</protein>
<feature type="transmembrane region" description="Helical" evidence="5">
    <location>
        <begin position="85"/>
        <end position="107"/>
    </location>
</feature>
<comment type="caution">
    <text evidence="6">The sequence shown here is derived from an EMBL/GenBank/DDBJ whole genome shotgun (WGS) entry which is preliminary data.</text>
</comment>
<dbReference type="OrthoDB" id="18894at2759"/>
<evidence type="ECO:0000256" key="5">
    <source>
        <dbReference type="SAM" id="Phobius"/>
    </source>
</evidence>
<feature type="transmembrane region" description="Helical" evidence="5">
    <location>
        <begin position="329"/>
        <end position="354"/>
    </location>
</feature>
<organism evidence="6 7">
    <name type="scientific">Diacronema lutheri</name>
    <name type="common">Unicellular marine alga</name>
    <name type="synonym">Monochrysis lutheri</name>
    <dbReference type="NCBI Taxonomy" id="2081491"/>
    <lineage>
        <taxon>Eukaryota</taxon>
        <taxon>Haptista</taxon>
        <taxon>Haptophyta</taxon>
        <taxon>Pavlovophyceae</taxon>
        <taxon>Pavlovales</taxon>
        <taxon>Pavlovaceae</taxon>
        <taxon>Diacronema</taxon>
    </lineage>
</organism>
<sequence>MAPWGAGGLPVRARLERRVVLAILSWWCCSITIIFYNKWMMRSLSFSFPLSITAIYMAVKLPLGFAATRCGETDIDVSWRTTVRWIIPLALVTSVEIGLSMSAYLFVSVTRITLVKSSAPAWQLVWGLLLGTERASARLIGVVCLATGGLILATYARNPATNPARTEGIVLLVLATCLQGLRGCMVQLTLRPTPGWLDLRCSEPDSAADSATEPMAAPVAAERSSSVDVSHEELALIPLAAPGAARDNPPAHASSDCCAAYKAREGTVMKPRAGAFAGPLECQQIEPIALVYLMAPWTTLFSLVLMLALEGAKLRDALLAPRTADGGGAAGAHLGASTFALLFGAGSLVFCLVLIELKIVQLTSALTLSVAGALKECVTIIGGHALLHDRMSTYNAVGLCCTMLGVHLYRLDRTGRVH</sequence>
<feature type="transmembrane region" description="Helical" evidence="5">
    <location>
        <begin position="289"/>
        <end position="309"/>
    </location>
</feature>
<keyword evidence="2 5" id="KW-0812">Transmembrane</keyword>
<name>A0A8J5X501_DIALT</name>
<dbReference type="AlphaFoldDB" id="A0A8J5X501"/>
<proteinExistence type="predicted"/>
<accession>A0A8J5X501</accession>
<reference evidence="6" key="1">
    <citation type="submission" date="2021-05" db="EMBL/GenBank/DDBJ databases">
        <title>The genome of the haptophyte Pavlova lutheri (Diacronema luteri, Pavlovales) - a model for lipid biosynthesis in eukaryotic algae.</title>
        <authorList>
            <person name="Hulatt C.J."/>
            <person name="Posewitz M.C."/>
        </authorList>
    </citation>
    <scope>NUCLEOTIDE SEQUENCE</scope>
    <source>
        <strain evidence="6">NIVA-4/92</strain>
    </source>
</reference>
<feature type="transmembrane region" description="Helical" evidence="5">
    <location>
        <begin position="44"/>
        <end position="65"/>
    </location>
</feature>
<evidence type="ECO:0000256" key="2">
    <source>
        <dbReference type="ARBA" id="ARBA00022692"/>
    </source>
</evidence>